<name>A0A8J3Y5H0_9ACTN</name>
<dbReference type="InterPro" id="IPR008966">
    <property type="entry name" value="Adhesion_dom_sf"/>
</dbReference>
<dbReference type="Gene3D" id="2.60.40.740">
    <property type="match status" value="1"/>
</dbReference>
<organism evidence="4 5">
    <name type="scientific">Spirilliplanes yamanashiensis</name>
    <dbReference type="NCBI Taxonomy" id="42233"/>
    <lineage>
        <taxon>Bacteria</taxon>
        <taxon>Bacillati</taxon>
        <taxon>Actinomycetota</taxon>
        <taxon>Actinomycetes</taxon>
        <taxon>Micromonosporales</taxon>
        <taxon>Micromonosporaceae</taxon>
        <taxon>Spirilliplanes</taxon>
    </lineage>
</organism>
<sequence length="1894" mass="187981">MAMAAVLALVVNPAAEAAITTPFAQTFSTNTNGAIVLRGNSNLSCPAGAGGCAAARTYNASPGTPDNNNAYEMTWVDADGDAGTFNSSSSDLALPAGSTVLFAGLYWSADTNSTYNTGGNSYPAAPIATPSLADRDKIRFRAPGGAYQTVTATQFDETTQNANHDIYQGYAEVTNMVAAGGNGTYWAADIQAARNDDRYAGWALVVAYRNPAEKVRNLTVFDGFGFINQGANTLTIPVVGFQTPPTGDVRSKIGTVVYEGDAGLTGDSLKVTSNGVTTTLSDAVNPAANPFNSTVSDSGVLDTARTPAHGNLLGVDIDQMSTTNVIKNGTSTADLTLTTSSETFYPGVVTIATELYAPDIKATMTSNDLNGGQLKPGDEVEYTIAVKNEGNDSAVDVVVSDAVPTGTAYVPGTLRVDGVARTDAAGDDPAEMQAGTGTFRLGTGATGAAGGSLAIGAQTVVTFRVRVGVDTPGGTVITNVANISDTGQNSSPPISLTGTSNVHTMTVVAAATELAVTGSAVPAVVQRGGPDDAVGYDVSVVNNGPDAQLDTVLALTLPAGVTPSAGTWPSGACTVDGQVVTCNLGTLAVGQTVTAHVDALADASAADPATAVAAVSGKYADGTPANDTAAIALGVNRNPVADADSGGTGHTVGVTVDVLTGDTDPDGDALHVASVNTPAHGGAVSNGDGTITYTPAYGFEGVETITYHVADGRGGSAPGTLSVTVANAPPVAVDDADTTAAQTPVTVDVAGNDTDPNPGDTLTVTGVTQPAGGGAVGTVTDNGDGTVTFTPSASFGGAATFTYTVGDGTATDTGTVTVTVANQGPAAADDTATTPYLTDRTVTVVANDTDPNGDTLTVTAVGQPAEGSATYAGGTVTWHAAPGFSGALTIPYTVGDGKGGTASATLHLTVANAAPVTVADGPLSTPHHQQVDVDVLANDADPNGEALTVTSAGPAAHGQVTVVGGLVRYIPDAGYAGTDMFSYTASDGQGGHTTGTVTVEVLNAPPVAVADVRTIEADNPVDVPVLLNDTDPNPADVHGIAAFDAVTVQGGAVTQVGGALRYTPPAGFLGTDSFTYTVTDGTDTDTATVSVTVQNSPPVAHPDGASTPTNQAVALDVAANDTDAGNDPLTVVATTDPAHGSIAVNGTVVTYTPDTGFSGSDTFTYTVGDGRGGSATALVTVTVQNAAPVAVADAHRVEPGQATVVDVLHNDTDLNTTQQLGVLNATDGAHGTVTVAADGSTVTYTPQPNAPHVVDTFTYTVSDGNGGTDTATVSVDINAAPVAHADGPAGTGTGAPVTVDVLGNDTDTEGDALTVTAGPAAPQHGQVVVEADGGITYTPAPGWAGDDTFEYTVTDPSGGTGTATVTVRVANAAPVAADDDGGSTTPSAATDVYVLANDTDANVVPGGQTLAVSAVTQPGHGTVVNHGTHVTYTPGAFKGTDTFTYTVSDGAGGTDTATVSVLVANEAPQAAADTVTGVAAGGPAQLDVLGNDTDPNGAADALTITGVTTPRDADGVDRGTAQVVGGAIVYTPPAGFRGPVTFVYTVEDSDQLADTALVTVEVANTAPAAVPDARTTPYAHAVTVPVVTNDTDANGDGLTVTATTAPKDGAGVVRGTVSVGAGGTTVTYTPPATFSGTVTFTYTVTDGHGGTATATVTVDVAPAPAVPDKAVTSGPGDPVKVTVPLTDEHGRAVELIRTGKPKHGTARINADGTVTYTPAKGFAGTDSFTYTVQDADGNLASGVIRVKVAAAPKAPDDAVRTPKNRPTTIDVLGGATDADGDVLTLKAVGKPKHGTASINGDGTVTYTPDEGYSGADSFTYTVTDADGNTSTGTYTISVGTAGGSLPRTGTDVATITGFGAAILVLGGALLLLGRTRPRPVAVAADGRPVRRHRR</sequence>
<dbReference type="NCBIfam" id="TIGR01451">
    <property type="entry name" value="B_ant_repeat"/>
    <property type="match status" value="1"/>
</dbReference>
<dbReference type="InterPro" id="IPR001434">
    <property type="entry name" value="OmcB-like_DUF11"/>
</dbReference>
<gene>
    <name evidence="4" type="ORF">Sya03_14850</name>
</gene>
<dbReference type="Pfam" id="PF01345">
    <property type="entry name" value="DUF11"/>
    <property type="match status" value="2"/>
</dbReference>
<evidence type="ECO:0000313" key="4">
    <source>
        <dbReference type="EMBL" id="GIJ02133.1"/>
    </source>
</evidence>
<feature type="chain" id="PRO_5035269809" description="DUF11 domain-containing protein" evidence="2">
    <location>
        <begin position="18"/>
        <end position="1894"/>
    </location>
</feature>
<dbReference type="Pfam" id="PF17963">
    <property type="entry name" value="Big_9"/>
    <property type="match status" value="13"/>
</dbReference>
<evidence type="ECO:0000256" key="1">
    <source>
        <dbReference type="SAM" id="Phobius"/>
    </source>
</evidence>
<evidence type="ECO:0000259" key="3">
    <source>
        <dbReference type="Pfam" id="PF01345"/>
    </source>
</evidence>
<dbReference type="EMBL" id="BOOY01000008">
    <property type="protein sequence ID" value="GIJ02133.1"/>
    <property type="molecule type" value="Genomic_DNA"/>
</dbReference>
<evidence type="ECO:0000256" key="2">
    <source>
        <dbReference type="SAM" id="SignalP"/>
    </source>
</evidence>
<dbReference type="PANTHER" id="PTHR34720:SF9">
    <property type="entry name" value="BLR4714 PROTEIN"/>
    <property type="match status" value="1"/>
</dbReference>
<feature type="domain" description="DUF11" evidence="3">
    <location>
        <begin position="371"/>
        <end position="486"/>
    </location>
</feature>
<keyword evidence="2" id="KW-0732">Signal</keyword>
<dbReference type="Proteomes" id="UP000652013">
    <property type="component" value="Unassembled WGS sequence"/>
</dbReference>
<keyword evidence="1" id="KW-0472">Membrane</keyword>
<evidence type="ECO:0000313" key="5">
    <source>
        <dbReference type="Proteomes" id="UP000652013"/>
    </source>
</evidence>
<dbReference type="PANTHER" id="PTHR34720">
    <property type="entry name" value="MICROCYSTIN DEPENDENT PROTEIN"/>
    <property type="match status" value="1"/>
</dbReference>
<dbReference type="Gene3D" id="2.60.40.3440">
    <property type="match status" value="12"/>
</dbReference>
<accession>A0A8J3Y5H0</accession>
<dbReference type="InterPro" id="IPR047589">
    <property type="entry name" value="DUF11_rpt"/>
</dbReference>
<feature type="domain" description="DUF11" evidence="3">
    <location>
        <begin position="530"/>
        <end position="632"/>
    </location>
</feature>
<keyword evidence="1" id="KW-1133">Transmembrane helix</keyword>
<feature type="signal peptide" evidence="2">
    <location>
        <begin position="1"/>
        <end position="17"/>
    </location>
</feature>
<keyword evidence="5" id="KW-1185">Reference proteome</keyword>
<reference evidence="4" key="1">
    <citation type="submission" date="2021-01" db="EMBL/GenBank/DDBJ databases">
        <title>Whole genome shotgun sequence of Spirilliplanes yamanashiensis NBRC 15828.</title>
        <authorList>
            <person name="Komaki H."/>
            <person name="Tamura T."/>
        </authorList>
    </citation>
    <scope>NUCLEOTIDE SEQUENCE</scope>
    <source>
        <strain evidence="4">NBRC 15828</strain>
    </source>
</reference>
<feature type="transmembrane region" description="Helical" evidence="1">
    <location>
        <begin position="1852"/>
        <end position="1872"/>
    </location>
</feature>
<dbReference type="NCBIfam" id="NF012211">
    <property type="entry name" value="tand_rpt_95"/>
    <property type="match status" value="13"/>
</dbReference>
<keyword evidence="1" id="KW-0812">Transmembrane</keyword>
<protein>
    <recommendedName>
        <fullName evidence="3">DUF11 domain-containing protein</fullName>
    </recommendedName>
</protein>
<proteinExistence type="predicted"/>
<comment type="caution">
    <text evidence="4">The sequence shown here is derived from an EMBL/GenBank/DDBJ whole genome shotgun (WGS) entry which is preliminary data.</text>
</comment>
<dbReference type="Gene3D" id="2.60.40.2810">
    <property type="match status" value="1"/>
</dbReference>
<dbReference type="SUPFAM" id="SSF49401">
    <property type="entry name" value="Bacterial adhesins"/>
    <property type="match status" value="1"/>
</dbReference>